<evidence type="ECO:0000313" key="1">
    <source>
        <dbReference type="EMBL" id="URA10528.1"/>
    </source>
</evidence>
<name>A0AAX3BDV7_9SPIR</name>
<reference evidence="1" key="2">
    <citation type="submission" date="2022-06" db="EMBL/GenBank/DDBJ databases">
        <title>Thermospira aquatica gen. nov., sp. nov.</title>
        <authorList>
            <person name="Ben Ali Gam Z."/>
            <person name="Labat M."/>
        </authorList>
    </citation>
    <scope>NUCLEOTIDE SEQUENCE</scope>
    <source>
        <strain evidence="1">F1F22</strain>
    </source>
</reference>
<gene>
    <name evidence="1" type="ORF">KDW03_01625</name>
</gene>
<keyword evidence="2" id="KW-1185">Reference proteome</keyword>
<dbReference type="AlphaFoldDB" id="A0AAX3BDV7"/>
<dbReference type="RefSeq" id="WP_271435656.1">
    <property type="nucleotide sequence ID" value="NZ_CP073355.1"/>
</dbReference>
<sequence length="79" mass="9560">MTWEQIYKLSWRCGGSYLYVPKFPERIERYKNIIAEFKREMQVVGRGKALLYISRRKKISIKTLKRLLNNSQEIMEGFK</sequence>
<evidence type="ECO:0000313" key="2">
    <source>
        <dbReference type="Proteomes" id="UP001056539"/>
    </source>
</evidence>
<accession>A0AAX3BDV7</accession>
<organism evidence="1 2">
    <name type="scientific">Thermospira aquatica</name>
    <dbReference type="NCBI Taxonomy" id="2828656"/>
    <lineage>
        <taxon>Bacteria</taxon>
        <taxon>Pseudomonadati</taxon>
        <taxon>Spirochaetota</taxon>
        <taxon>Spirochaetia</taxon>
        <taxon>Brevinematales</taxon>
        <taxon>Thermospiraceae</taxon>
        <taxon>Thermospira</taxon>
    </lineage>
</organism>
<reference evidence="1" key="1">
    <citation type="submission" date="2021-04" db="EMBL/GenBank/DDBJ databases">
        <authorList>
            <person name="Postec A."/>
        </authorList>
    </citation>
    <scope>NUCLEOTIDE SEQUENCE</scope>
    <source>
        <strain evidence="1">F1F22</strain>
    </source>
</reference>
<proteinExistence type="predicted"/>
<dbReference type="EMBL" id="CP073355">
    <property type="protein sequence ID" value="URA10528.1"/>
    <property type="molecule type" value="Genomic_DNA"/>
</dbReference>
<dbReference type="KEGG" id="taqu:KDW03_01625"/>
<protein>
    <recommendedName>
        <fullName evidence="3">Mor transcription activator domain-containing protein</fullName>
    </recommendedName>
</protein>
<evidence type="ECO:0008006" key="3">
    <source>
        <dbReference type="Google" id="ProtNLM"/>
    </source>
</evidence>
<dbReference type="Proteomes" id="UP001056539">
    <property type="component" value="Chromosome"/>
</dbReference>